<dbReference type="PANTHER" id="PTHR28235:SF1">
    <property type="entry name" value="SMALL RIBOSOMAL SUBUNIT PROTEIN MS41"/>
    <property type="match status" value="1"/>
</dbReference>
<comment type="subcellular location">
    <subcellularLocation>
        <location evidence="1">Mitochondrion</location>
    </subcellularLocation>
</comment>
<dbReference type="EMBL" id="ML178824">
    <property type="protein sequence ID" value="TFL01795.1"/>
    <property type="molecule type" value="Genomic_DNA"/>
</dbReference>
<evidence type="ECO:0000256" key="2">
    <source>
        <dbReference type="ARBA" id="ARBA00010492"/>
    </source>
</evidence>
<dbReference type="InterPro" id="IPR039603">
    <property type="entry name" value="Ribosomal_mS41"/>
</dbReference>
<dbReference type="AlphaFoldDB" id="A0A5C3QIB1"/>
<name>A0A5C3QIB1_9AGAR</name>
<keyword evidence="3" id="KW-0496">Mitochondrion</keyword>
<evidence type="ECO:0000256" key="4">
    <source>
        <dbReference type="ARBA" id="ARBA00035129"/>
    </source>
</evidence>
<dbReference type="InterPro" id="IPR019083">
    <property type="entry name" value="SAM_Ribosomal_mS41"/>
</dbReference>
<dbReference type="OrthoDB" id="18595at2759"/>
<gene>
    <name evidence="6" type="ORF">BDV98DRAFT_567546</name>
</gene>
<evidence type="ECO:0000256" key="3">
    <source>
        <dbReference type="ARBA" id="ARBA00023128"/>
    </source>
</evidence>
<evidence type="ECO:0000259" key="5">
    <source>
        <dbReference type="SMART" id="SM01238"/>
    </source>
</evidence>
<evidence type="ECO:0000313" key="7">
    <source>
        <dbReference type="Proteomes" id="UP000305067"/>
    </source>
</evidence>
<accession>A0A5C3QIB1</accession>
<dbReference type="SMART" id="SM01238">
    <property type="entry name" value="IGR"/>
    <property type="match status" value="1"/>
</dbReference>
<dbReference type="STRING" id="1884261.A0A5C3QIB1"/>
<reference evidence="6 7" key="1">
    <citation type="journal article" date="2019" name="Nat. Ecol. Evol.">
        <title>Megaphylogeny resolves global patterns of mushroom evolution.</title>
        <authorList>
            <person name="Varga T."/>
            <person name="Krizsan K."/>
            <person name="Foldi C."/>
            <person name="Dima B."/>
            <person name="Sanchez-Garcia M."/>
            <person name="Sanchez-Ramirez S."/>
            <person name="Szollosi G.J."/>
            <person name="Szarkandi J.G."/>
            <person name="Papp V."/>
            <person name="Albert L."/>
            <person name="Andreopoulos W."/>
            <person name="Angelini C."/>
            <person name="Antonin V."/>
            <person name="Barry K.W."/>
            <person name="Bougher N.L."/>
            <person name="Buchanan P."/>
            <person name="Buyck B."/>
            <person name="Bense V."/>
            <person name="Catcheside P."/>
            <person name="Chovatia M."/>
            <person name="Cooper J."/>
            <person name="Damon W."/>
            <person name="Desjardin D."/>
            <person name="Finy P."/>
            <person name="Geml J."/>
            <person name="Haridas S."/>
            <person name="Hughes K."/>
            <person name="Justo A."/>
            <person name="Karasinski D."/>
            <person name="Kautmanova I."/>
            <person name="Kiss B."/>
            <person name="Kocsube S."/>
            <person name="Kotiranta H."/>
            <person name="LaButti K.M."/>
            <person name="Lechner B.E."/>
            <person name="Liimatainen K."/>
            <person name="Lipzen A."/>
            <person name="Lukacs Z."/>
            <person name="Mihaltcheva S."/>
            <person name="Morgado L.N."/>
            <person name="Niskanen T."/>
            <person name="Noordeloos M.E."/>
            <person name="Ohm R.A."/>
            <person name="Ortiz-Santana B."/>
            <person name="Ovrebo C."/>
            <person name="Racz N."/>
            <person name="Riley R."/>
            <person name="Savchenko A."/>
            <person name="Shiryaev A."/>
            <person name="Soop K."/>
            <person name="Spirin V."/>
            <person name="Szebenyi C."/>
            <person name="Tomsovsky M."/>
            <person name="Tulloss R.E."/>
            <person name="Uehling J."/>
            <person name="Grigoriev I.V."/>
            <person name="Vagvolgyi C."/>
            <person name="Papp T."/>
            <person name="Martin F.M."/>
            <person name="Miettinen O."/>
            <person name="Hibbett D.S."/>
            <person name="Nagy L.G."/>
        </authorList>
    </citation>
    <scope>NUCLEOTIDE SEQUENCE [LARGE SCALE GENOMIC DNA]</scope>
    <source>
        <strain evidence="6 7">CBS 309.79</strain>
    </source>
</reference>
<protein>
    <recommendedName>
        <fullName evidence="4">Small ribosomal subunit protein mS41</fullName>
    </recommendedName>
</protein>
<organism evidence="6 7">
    <name type="scientific">Pterulicium gracile</name>
    <dbReference type="NCBI Taxonomy" id="1884261"/>
    <lineage>
        <taxon>Eukaryota</taxon>
        <taxon>Fungi</taxon>
        <taxon>Dikarya</taxon>
        <taxon>Basidiomycota</taxon>
        <taxon>Agaricomycotina</taxon>
        <taxon>Agaricomycetes</taxon>
        <taxon>Agaricomycetidae</taxon>
        <taxon>Agaricales</taxon>
        <taxon>Pleurotineae</taxon>
        <taxon>Pterulaceae</taxon>
        <taxon>Pterulicium</taxon>
    </lineage>
</organism>
<feature type="domain" description="Small ribosomal subunit protein mS41 SAM" evidence="5">
    <location>
        <begin position="45"/>
        <end position="100"/>
    </location>
</feature>
<keyword evidence="7" id="KW-1185">Reference proteome</keyword>
<proteinExistence type="inferred from homology"/>
<comment type="similarity">
    <text evidence="2">Belongs to the mitochondrion-specific ribosomal protein mS41 family.</text>
</comment>
<evidence type="ECO:0000256" key="1">
    <source>
        <dbReference type="ARBA" id="ARBA00004173"/>
    </source>
</evidence>
<dbReference type="Pfam" id="PF09597">
    <property type="entry name" value="SAM_Ribosomal_mS41"/>
    <property type="match status" value="1"/>
</dbReference>
<dbReference type="GO" id="GO:0005739">
    <property type="term" value="C:mitochondrion"/>
    <property type="evidence" value="ECO:0007669"/>
    <property type="project" value="UniProtKB-SubCell"/>
</dbReference>
<dbReference type="PANTHER" id="PTHR28235">
    <property type="entry name" value="PROTEIN FYV4, MITOCHONDRIAL"/>
    <property type="match status" value="1"/>
</dbReference>
<sequence length="136" mass="15287">MSFLRSAFRAVAPSVRTYATTTVASTSASVGSKSVPLPKTNIATPKDFLTAIGRQCETKFTAAESWPDFWRSSSPDFRKAGVAVRDRRYIMWCMSKYRQGVPIEEFAHPAKAKKTVRGWGPKVQDGKRIRSRRIKD</sequence>
<evidence type="ECO:0000313" key="6">
    <source>
        <dbReference type="EMBL" id="TFL01795.1"/>
    </source>
</evidence>
<dbReference type="Proteomes" id="UP000305067">
    <property type="component" value="Unassembled WGS sequence"/>
</dbReference>